<sequence>MSGKVSHIKIHALLSLDGLAYIGRRRMGVLEFIPPVKEIEKSFKVRIVNLYKFVRFTLNEAGDSKVEMQLELF</sequence>
<dbReference type="EMBL" id="CP054003">
    <property type="protein sequence ID" value="QKH86748.1"/>
    <property type="molecule type" value="Genomic_DNA"/>
</dbReference>
<gene>
    <name evidence="1" type="ORF">FOC69_21300</name>
</gene>
<evidence type="ECO:0000313" key="1">
    <source>
        <dbReference type="EMBL" id="QKH86748.1"/>
    </source>
</evidence>
<protein>
    <submittedName>
        <fullName evidence="1">Uncharacterized protein</fullName>
    </submittedName>
</protein>
<dbReference type="Proteomes" id="UP000501467">
    <property type="component" value="Chromosome"/>
</dbReference>
<dbReference type="AlphaFoldDB" id="A0AAP9NGS2"/>
<accession>A0AAP9NGS2</accession>
<dbReference type="RefSeq" id="WP_005782663.1">
    <property type="nucleotide sequence ID" value="NZ_CP054003.1"/>
</dbReference>
<evidence type="ECO:0000313" key="2">
    <source>
        <dbReference type="Proteomes" id="UP000501467"/>
    </source>
</evidence>
<reference evidence="1 2" key="1">
    <citation type="submission" date="2020-05" db="EMBL/GenBank/DDBJ databases">
        <title>FDA dAtabase for Regulatory Grade micrObial Sequences (FDA-ARGOS): Supporting development and validation of Infectious Disease Dx tests.</title>
        <authorList>
            <person name="Bojja K."/>
            <person name="Kessler A."/>
            <person name="Tallon L."/>
            <person name="Sadzewicz L."/>
            <person name="Zhao X."/>
            <person name="Vavikolanu K."/>
            <person name="Mehta A."/>
            <person name="Aluvathingal J."/>
            <person name="Nadendla S."/>
            <person name="Myers T."/>
            <person name="Yan Y."/>
            <person name="Sichtig H."/>
        </authorList>
    </citation>
    <scope>NUCLEOTIDE SEQUENCE [LARGE SCALE GENOMIC DNA]</scope>
    <source>
        <strain evidence="1 2">FDAARGOS_763</strain>
    </source>
</reference>
<organism evidence="1 2">
    <name type="scientific">Bacteroides fragilis</name>
    <dbReference type="NCBI Taxonomy" id="817"/>
    <lineage>
        <taxon>Bacteria</taxon>
        <taxon>Pseudomonadati</taxon>
        <taxon>Bacteroidota</taxon>
        <taxon>Bacteroidia</taxon>
        <taxon>Bacteroidales</taxon>
        <taxon>Bacteroidaceae</taxon>
        <taxon>Bacteroides</taxon>
    </lineage>
</organism>
<proteinExistence type="predicted"/>
<name>A0AAP9NGS2_BACFG</name>